<proteinExistence type="predicted"/>
<name>A0AC61RDF4_9BACT</name>
<comment type="caution">
    <text evidence="1">The sequence shown here is derived from an EMBL/GenBank/DDBJ whole genome shotgun (WGS) entry which is preliminary data.</text>
</comment>
<sequence>MIKLLRRLFRRDTHAGQTEINKEVVKRYLIVCLGNIGPEYEGTRHNVGFMVGDTIADDAGIGFKSCRYGDMAEVKVKNCELLLLKPSTFMNLSGVAVRFWMNKEKLPLENLLVIVDDLSLPFGAIRIRERGSDAGHNGLKNIAEQLGTQNYARLKFGVGNNFPKGGQIDFVLGQFPPEEKKELPAKLKTAADAVKAFCLSGAAFAMNHYNK</sequence>
<keyword evidence="2" id="KW-1185">Reference proteome</keyword>
<gene>
    <name evidence="1" type="ORF">E5331_16840</name>
</gene>
<reference evidence="1" key="1">
    <citation type="submission" date="2019-04" db="EMBL/GenBank/DDBJ databases">
        <title>Microbes associate with the intestines of laboratory mice.</title>
        <authorList>
            <person name="Navarre W."/>
            <person name="Wong E."/>
            <person name="Huang K."/>
            <person name="Tropini C."/>
            <person name="Ng K."/>
            <person name="Yu B."/>
        </authorList>
    </citation>
    <scope>NUCLEOTIDE SEQUENCE</scope>
    <source>
        <strain evidence="1">NM04_E33</strain>
    </source>
</reference>
<dbReference type="EMBL" id="SRYB01000034">
    <property type="protein sequence ID" value="TGY76913.1"/>
    <property type="molecule type" value="Genomic_DNA"/>
</dbReference>
<dbReference type="EC" id="3.1.1.29" evidence="1"/>
<accession>A0AC61RDF4</accession>
<dbReference type="Proteomes" id="UP000306319">
    <property type="component" value="Unassembled WGS sequence"/>
</dbReference>
<organism evidence="1 2">
    <name type="scientific">Lepagella muris</name>
    <dbReference type="NCBI Taxonomy" id="3032870"/>
    <lineage>
        <taxon>Bacteria</taxon>
        <taxon>Pseudomonadati</taxon>
        <taxon>Bacteroidota</taxon>
        <taxon>Bacteroidia</taxon>
        <taxon>Bacteroidales</taxon>
        <taxon>Muribaculaceae</taxon>
        <taxon>Lepagella</taxon>
    </lineage>
</organism>
<evidence type="ECO:0000313" key="2">
    <source>
        <dbReference type="Proteomes" id="UP000306319"/>
    </source>
</evidence>
<evidence type="ECO:0000313" key="1">
    <source>
        <dbReference type="EMBL" id="TGY76913.1"/>
    </source>
</evidence>
<keyword evidence="1" id="KW-0378">Hydrolase</keyword>
<protein>
    <submittedName>
        <fullName evidence="1">Aminoacyl-tRNA hydrolase</fullName>
        <ecNumber evidence="1">3.1.1.29</ecNumber>
    </submittedName>
</protein>